<dbReference type="InterPro" id="IPR043136">
    <property type="entry name" value="B30.2/SPRY_sf"/>
</dbReference>
<gene>
    <name evidence="2" type="ORF">N332_04962</name>
</gene>
<dbReference type="InterPro" id="IPR003877">
    <property type="entry name" value="SPRY_dom"/>
</dbReference>
<dbReference type="AlphaFoldDB" id="A0A091RJD1"/>
<dbReference type="Pfam" id="PF00622">
    <property type="entry name" value="SPRY"/>
    <property type="match status" value="1"/>
</dbReference>
<protein>
    <submittedName>
        <fullName evidence="2">Butyrophilin subfamily 1 member A1</fullName>
    </submittedName>
</protein>
<dbReference type="SUPFAM" id="SSF49899">
    <property type="entry name" value="Concanavalin A-like lectins/glucanases"/>
    <property type="match status" value="1"/>
</dbReference>
<organism evidence="2 3">
    <name type="scientific">Mesitornis unicolor</name>
    <name type="common">brown roatelo</name>
    <dbReference type="NCBI Taxonomy" id="54374"/>
    <lineage>
        <taxon>Eukaryota</taxon>
        <taxon>Metazoa</taxon>
        <taxon>Chordata</taxon>
        <taxon>Craniata</taxon>
        <taxon>Vertebrata</taxon>
        <taxon>Euteleostomi</taxon>
        <taxon>Archelosauria</taxon>
        <taxon>Archosauria</taxon>
        <taxon>Dinosauria</taxon>
        <taxon>Saurischia</taxon>
        <taxon>Theropoda</taxon>
        <taxon>Coelurosauria</taxon>
        <taxon>Aves</taxon>
        <taxon>Neognathae</taxon>
        <taxon>Neoaves</taxon>
        <taxon>Columbimorphae</taxon>
        <taxon>Mesitornithiformes</taxon>
        <taxon>Mesitornithidae</taxon>
        <taxon>Mesitornis</taxon>
    </lineage>
</organism>
<accession>A0A091RJD1</accession>
<dbReference type="InterPro" id="IPR001870">
    <property type="entry name" value="B30.2/SPRY"/>
</dbReference>
<feature type="non-terminal residue" evidence="2">
    <location>
        <position position="1"/>
    </location>
</feature>
<evidence type="ECO:0000313" key="2">
    <source>
        <dbReference type="EMBL" id="KFQ39686.1"/>
    </source>
</evidence>
<dbReference type="SMART" id="SM00589">
    <property type="entry name" value="PRY"/>
    <property type="match status" value="1"/>
</dbReference>
<reference evidence="2 3" key="1">
    <citation type="submission" date="2014-04" db="EMBL/GenBank/DDBJ databases">
        <title>Genome evolution of avian class.</title>
        <authorList>
            <person name="Zhang G."/>
            <person name="Li C."/>
        </authorList>
    </citation>
    <scope>NUCLEOTIDE SEQUENCE [LARGE SCALE GENOMIC DNA]</scope>
    <source>
        <strain evidence="2">BGI_N332</strain>
    </source>
</reference>
<dbReference type="PANTHER" id="PTHR24103">
    <property type="entry name" value="E3 UBIQUITIN-PROTEIN LIGASE TRIM"/>
    <property type="match status" value="1"/>
</dbReference>
<feature type="non-terminal residue" evidence="2">
    <location>
        <position position="163"/>
    </location>
</feature>
<dbReference type="InterPro" id="IPR050143">
    <property type="entry name" value="TRIM/RBCC"/>
</dbReference>
<dbReference type="FunFam" id="2.60.120.920:FF:000004">
    <property type="entry name" value="Butyrophilin subfamily 1 member A1"/>
    <property type="match status" value="1"/>
</dbReference>
<proteinExistence type="predicted"/>
<feature type="domain" description="B30.2/SPRY" evidence="1">
    <location>
        <begin position="1"/>
        <end position="163"/>
    </location>
</feature>
<dbReference type="InterPro" id="IPR013320">
    <property type="entry name" value="ConA-like_dom_sf"/>
</dbReference>
<dbReference type="Gene3D" id="2.60.120.920">
    <property type="match status" value="1"/>
</dbReference>
<dbReference type="PROSITE" id="PS50188">
    <property type="entry name" value="B302_SPRY"/>
    <property type="match status" value="1"/>
</dbReference>
<sequence length="163" mass="18424">VTLDPNTAHPQLLISENLRGVTWKSARQDQPKTTERFTFWCCVLGREGFKEGRHCWEVEVDGEVEGDAWWAVGVARASVNRTECVKLSPESGIWGAEHWKYQFVALTYPCTPLSSSLVARRLWVCLDCTQGLVTFLNADSGAEIFTFPQAVFNGESIHPWFML</sequence>
<dbReference type="EMBL" id="KK819964">
    <property type="protein sequence ID" value="KFQ39686.1"/>
    <property type="molecule type" value="Genomic_DNA"/>
</dbReference>
<dbReference type="InterPro" id="IPR006574">
    <property type="entry name" value="PRY"/>
</dbReference>
<name>A0A091RJD1_9AVES</name>
<dbReference type="PRINTS" id="PR01407">
    <property type="entry name" value="BUTYPHLNCDUF"/>
</dbReference>
<dbReference type="InterPro" id="IPR003879">
    <property type="entry name" value="Butyrophylin_SPRY"/>
</dbReference>
<dbReference type="CDD" id="cd12888">
    <property type="entry name" value="SPRY_PRY_TRIM7_like"/>
    <property type="match status" value="1"/>
</dbReference>
<keyword evidence="3" id="KW-1185">Reference proteome</keyword>
<dbReference type="Pfam" id="PF13765">
    <property type="entry name" value="PRY"/>
    <property type="match status" value="1"/>
</dbReference>
<evidence type="ECO:0000313" key="3">
    <source>
        <dbReference type="Proteomes" id="UP000053369"/>
    </source>
</evidence>
<dbReference type="Proteomes" id="UP000053369">
    <property type="component" value="Unassembled WGS sequence"/>
</dbReference>
<evidence type="ECO:0000259" key="1">
    <source>
        <dbReference type="PROSITE" id="PS50188"/>
    </source>
</evidence>